<dbReference type="OrthoDB" id="7889062at2"/>
<comment type="caution">
    <text evidence="9">The sequence shown here is derived from an EMBL/GenBank/DDBJ whole genome shotgun (WGS) entry which is preliminary data.</text>
</comment>
<dbReference type="GO" id="GO:0009279">
    <property type="term" value="C:cell outer membrane"/>
    <property type="evidence" value="ECO:0007669"/>
    <property type="project" value="UniProtKB-SubCell"/>
</dbReference>
<keyword evidence="6" id="KW-0449">Lipoprotein</keyword>
<proteinExistence type="inferred from homology"/>
<dbReference type="Pfam" id="PF26368">
    <property type="entry name" value="OMP10"/>
    <property type="match status" value="1"/>
</dbReference>
<feature type="chain" id="PRO_5013045320" description="Outer membrane lipoprotein omp10" evidence="8">
    <location>
        <begin position="20"/>
        <end position="124"/>
    </location>
</feature>
<reference evidence="9 10" key="1">
    <citation type="submission" date="2016-12" db="EMBL/GenBank/DDBJ databases">
        <title>Comparative genomics of Bartonella apis.</title>
        <authorList>
            <person name="Engel P."/>
        </authorList>
    </citation>
    <scope>NUCLEOTIDE SEQUENCE [LARGE SCALE GENOMIC DNA]</scope>
    <source>
        <strain evidence="9 10">PEB0149</strain>
    </source>
</reference>
<gene>
    <name evidence="9" type="ORF">PEB0149_007850</name>
</gene>
<keyword evidence="4" id="KW-0564">Palmitate</keyword>
<keyword evidence="10" id="KW-1185">Reference proteome</keyword>
<comment type="similarity">
    <text evidence="7">Belongs to the rhizobiaceae omp10 lipoprotein family.</text>
</comment>
<keyword evidence="2 8" id="KW-0732">Signal</keyword>
<dbReference type="RefSeq" id="WP_075870232.1">
    <property type="nucleotide sequence ID" value="NZ_CALYQA010000001.1"/>
</dbReference>
<protein>
    <recommendedName>
        <fullName evidence="11">Outer membrane lipoprotein omp10</fullName>
    </recommendedName>
</protein>
<dbReference type="PROSITE" id="PS51257">
    <property type="entry name" value="PROKAR_LIPOPROTEIN"/>
    <property type="match status" value="1"/>
</dbReference>
<evidence type="ECO:0000256" key="6">
    <source>
        <dbReference type="ARBA" id="ARBA00023288"/>
    </source>
</evidence>
<evidence type="ECO:0000256" key="3">
    <source>
        <dbReference type="ARBA" id="ARBA00023136"/>
    </source>
</evidence>
<evidence type="ECO:0008006" key="11">
    <source>
        <dbReference type="Google" id="ProtNLM"/>
    </source>
</evidence>
<evidence type="ECO:0000256" key="1">
    <source>
        <dbReference type="ARBA" id="ARBA00004459"/>
    </source>
</evidence>
<dbReference type="NCBIfam" id="NF041251">
    <property type="entry name" value="omp10_alpha_prot"/>
    <property type="match status" value="1"/>
</dbReference>
<dbReference type="GeneID" id="92991793"/>
<evidence type="ECO:0000256" key="8">
    <source>
        <dbReference type="SAM" id="SignalP"/>
    </source>
</evidence>
<dbReference type="EMBL" id="LXYT01000002">
    <property type="protein sequence ID" value="OLY43359.1"/>
    <property type="molecule type" value="Genomic_DNA"/>
</dbReference>
<accession>A0A1R0F8V2</accession>
<evidence type="ECO:0000256" key="2">
    <source>
        <dbReference type="ARBA" id="ARBA00022729"/>
    </source>
</evidence>
<dbReference type="InterPro" id="IPR049857">
    <property type="entry name" value="Omp10-like"/>
</dbReference>
<sequence length="124" mass="13740">MKRIAPTLCLTAMAFALSACNLSQNYGQRPSVQNIPTGIDGQWVDKNGIVSSFRNGIFETRSSDTKEKLSEGNYRFRNPQLVEIEMRSIVRGTVSRVNCAVSNSTMQLLCTSSNGSQFSLNRKI</sequence>
<comment type="subcellular location">
    <subcellularLocation>
        <location evidence="1">Cell outer membrane</location>
        <topology evidence="1">Lipid-anchor</topology>
    </subcellularLocation>
</comment>
<name>A0A1R0F8V2_9HYPH</name>
<evidence type="ECO:0000256" key="5">
    <source>
        <dbReference type="ARBA" id="ARBA00023237"/>
    </source>
</evidence>
<evidence type="ECO:0000256" key="4">
    <source>
        <dbReference type="ARBA" id="ARBA00023139"/>
    </source>
</evidence>
<keyword evidence="5" id="KW-0998">Cell outer membrane</keyword>
<dbReference type="AlphaFoldDB" id="A0A1R0F8V2"/>
<evidence type="ECO:0000256" key="7">
    <source>
        <dbReference type="ARBA" id="ARBA00044505"/>
    </source>
</evidence>
<evidence type="ECO:0000313" key="9">
    <source>
        <dbReference type="EMBL" id="OLY43359.1"/>
    </source>
</evidence>
<keyword evidence="3" id="KW-0472">Membrane</keyword>
<organism evidence="9 10">
    <name type="scientific">Bartonella apis</name>
    <dbReference type="NCBI Taxonomy" id="1686310"/>
    <lineage>
        <taxon>Bacteria</taxon>
        <taxon>Pseudomonadati</taxon>
        <taxon>Pseudomonadota</taxon>
        <taxon>Alphaproteobacteria</taxon>
        <taxon>Hyphomicrobiales</taxon>
        <taxon>Bartonellaceae</taxon>
        <taxon>Bartonella</taxon>
    </lineage>
</organism>
<evidence type="ECO:0000313" key="10">
    <source>
        <dbReference type="Proteomes" id="UP000187344"/>
    </source>
</evidence>
<dbReference type="Proteomes" id="UP000187344">
    <property type="component" value="Unassembled WGS sequence"/>
</dbReference>
<feature type="signal peptide" evidence="8">
    <location>
        <begin position="1"/>
        <end position="19"/>
    </location>
</feature>